<dbReference type="GO" id="GO:0016491">
    <property type="term" value="F:oxidoreductase activity"/>
    <property type="evidence" value="ECO:0007669"/>
    <property type="project" value="UniProtKB-KW"/>
</dbReference>
<organism evidence="5 6">
    <name type="scientific">Stomatobaculum longum</name>
    <dbReference type="NCBI Taxonomy" id="796942"/>
    <lineage>
        <taxon>Bacteria</taxon>
        <taxon>Bacillati</taxon>
        <taxon>Bacillota</taxon>
        <taxon>Clostridia</taxon>
        <taxon>Lachnospirales</taxon>
        <taxon>Lachnospiraceae</taxon>
        <taxon>Stomatobaculum</taxon>
    </lineage>
</organism>
<dbReference type="InterPro" id="IPR036249">
    <property type="entry name" value="Thioredoxin-like_sf"/>
</dbReference>
<dbReference type="Pfam" id="PF13192">
    <property type="entry name" value="Thioredoxin_3"/>
    <property type="match status" value="1"/>
</dbReference>
<proteinExistence type="predicted"/>
<comment type="caution">
    <text evidence="5">The sequence shown here is derived from an EMBL/GenBank/DDBJ whole genome shotgun (WGS) entry which is preliminary data.</text>
</comment>
<dbReference type="InterPro" id="IPR044142">
    <property type="entry name" value="AhpF_NTD_N"/>
</dbReference>
<evidence type="ECO:0000259" key="4">
    <source>
        <dbReference type="Pfam" id="PF13192"/>
    </source>
</evidence>
<gene>
    <name evidence="5" type="ORF">HMPREF9623_00519</name>
</gene>
<evidence type="ECO:0000313" key="5">
    <source>
        <dbReference type="EMBL" id="EHO17665.1"/>
    </source>
</evidence>
<dbReference type="NCBIfam" id="TIGR03143">
    <property type="entry name" value="AhpF_homolog"/>
    <property type="match status" value="1"/>
</dbReference>
<dbReference type="Gene3D" id="3.50.50.60">
    <property type="entry name" value="FAD/NAD(P)-binding domain"/>
    <property type="match status" value="2"/>
</dbReference>
<dbReference type="PANTHER" id="PTHR48105">
    <property type="entry name" value="THIOREDOXIN REDUCTASE 1-RELATED-RELATED"/>
    <property type="match status" value="1"/>
</dbReference>
<dbReference type="AlphaFoldDB" id="A0AA37DH06"/>
<evidence type="ECO:0000256" key="1">
    <source>
        <dbReference type="ARBA" id="ARBA00022630"/>
    </source>
</evidence>
<keyword evidence="6" id="KW-1185">Reference proteome</keyword>
<evidence type="ECO:0000256" key="2">
    <source>
        <dbReference type="ARBA" id="ARBA00023002"/>
    </source>
</evidence>
<accession>A0AA37DH06</accession>
<dbReference type="CDD" id="cd02974">
    <property type="entry name" value="AhpF_NTD_N"/>
    <property type="match status" value="1"/>
</dbReference>
<dbReference type="Pfam" id="PF07992">
    <property type="entry name" value="Pyr_redox_2"/>
    <property type="match status" value="1"/>
</dbReference>
<dbReference type="Proteomes" id="UP000018466">
    <property type="component" value="Unassembled WGS sequence"/>
</dbReference>
<dbReference type="SUPFAM" id="SSF52833">
    <property type="entry name" value="Thioredoxin-like"/>
    <property type="match status" value="2"/>
</dbReference>
<evidence type="ECO:0000259" key="3">
    <source>
        <dbReference type="Pfam" id="PF07992"/>
    </source>
</evidence>
<dbReference type="Gene3D" id="3.40.30.80">
    <property type="match status" value="1"/>
</dbReference>
<sequence length="556" mass="60098">MTSEERTSFYDAVVIGGGPAGLTAGLYLARACYRVLILEQEKFGGQITITAEVVNYPGAAPMSGEALTAEMRRQAENFGAEFLLAEATGLKQEDGFFVVRTPKGDFRAHGVILATGAHPRMIGFPGEAEYKGHGIAYCATCDGEFFTGREVFVVGGGFAAAEEAVFLTKYASHVTILIREPDFTCAAKVAEPAKQHEKITIKYDTEVEEVSGDGMLRCIRYRNTKTGEVTEFSPADGGSFGVFVFAGYAPSSSLLKGLAEIDAQGYVPTDRNQKTSLDGLYAAGDVCEKNLRQVVTATGDGAVAATELEKYIAKRQKETGVKADIQTRRAAVHTAQDSAPATVAVQSGDTPFDSAMMQQLNTVFSRLTEELTLKLYTDEGAVSSELRHYLEALTALSDKLTLSEESAPDPLASRDTDTALPYVRIFRENGSYAGLCFHGVPGGHEFTSFVLGLYNAGSKGQPVAEEALSRIAAIDRDIRIRILVSLSCTMCPELVTSAQRLATLNPHITTEVFDLNRFPALRERYEVMSVPCFLVNDEPPQFGKKDLTQLLDLLGA</sequence>
<dbReference type="PRINTS" id="PR00469">
    <property type="entry name" value="PNDRDTASEII"/>
</dbReference>
<keyword evidence="2" id="KW-0560">Oxidoreductase</keyword>
<dbReference type="PRINTS" id="PR00368">
    <property type="entry name" value="FADPNR"/>
</dbReference>
<protein>
    <submittedName>
        <fullName evidence="5">Alkyl hydroperoxide reductase F subunit</fullName>
    </submittedName>
</protein>
<dbReference type="InterPro" id="IPR023753">
    <property type="entry name" value="FAD/NAD-binding_dom"/>
</dbReference>
<dbReference type="EMBL" id="AGEL01000004">
    <property type="protein sequence ID" value="EHO17665.1"/>
    <property type="molecule type" value="Genomic_DNA"/>
</dbReference>
<dbReference type="SUPFAM" id="SSF51905">
    <property type="entry name" value="FAD/NAD(P)-binding domain"/>
    <property type="match status" value="1"/>
</dbReference>
<dbReference type="InterPro" id="IPR036188">
    <property type="entry name" value="FAD/NAD-bd_sf"/>
</dbReference>
<dbReference type="InterPro" id="IPR017561">
    <property type="entry name" value="AhpF_homologue_put"/>
</dbReference>
<feature type="domain" description="FAD/NAD(P)-binding" evidence="3">
    <location>
        <begin position="10"/>
        <end position="301"/>
    </location>
</feature>
<feature type="domain" description="Thioredoxin-like fold" evidence="4">
    <location>
        <begin position="479"/>
        <end position="544"/>
    </location>
</feature>
<reference evidence="5 6" key="1">
    <citation type="submission" date="2011-10" db="EMBL/GenBank/DDBJ databases">
        <title>The Genome Sequence of Lachnospiraceae bacterium ACC2.</title>
        <authorList>
            <consortium name="The Broad Institute Genome Sequencing Platform"/>
            <person name="Earl A."/>
            <person name="Ward D."/>
            <person name="Feldgarden M."/>
            <person name="Gevers D."/>
            <person name="Sizova M."/>
            <person name="Hazen A."/>
            <person name="Epstein S."/>
            <person name="Young S.K."/>
            <person name="Zeng Q."/>
            <person name="Gargeya S."/>
            <person name="Fitzgerald M."/>
            <person name="Haas B."/>
            <person name="Abouelleil A."/>
            <person name="Alvarado L."/>
            <person name="Arachchi H.M."/>
            <person name="Berlin A."/>
            <person name="Brown A."/>
            <person name="Chapman S.B."/>
            <person name="Chen Z."/>
            <person name="Dunbar C."/>
            <person name="Freedman E."/>
            <person name="Gearin G."/>
            <person name="Goldberg J."/>
            <person name="Griggs A."/>
            <person name="Gujja S."/>
            <person name="Heiman D."/>
            <person name="Howarth C."/>
            <person name="Larson L."/>
            <person name="Lui A."/>
            <person name="MacDonald P.J.P."/>
            <person name="Montmayeur A."/>
            <person name="Murphy C."/>
            <person name="Neiman D."/>
            <person name="Pearson M."/>
            <person name="Priest M."/>
            <person name="Roberts A."/>
            <person name="Saif S."/>
            <person name="Shea T."/>
            <person name="Shenoy N."/>
            <person name="Sisk P."/>
            <person name="Stolte C."/>
            <person name="Sykes S."/>
            <person name="Wortman J."/>
            <person name="Nusbaum C."/>
            <person name="Birren B."/>
        </authorList>
    </citation>
    <scope>NUCLEOTIDE SEQUENCE [LARGE SCALE GENOMIC DNA]</scope>
    <source>
        <strain evidence="5 6">ACC2</strain>
    </source>
</reference>
<dbReference type="RefSeq" id="WP_009532352.1">
    <property type="nucleotide sequence ID" value="NZ_JH590861.1"/>
</dbReference>
<dbReference type="InterPro" id="IPR012336">
    <property type="entry name" value="Thioredoxin-like_fold"/>
</dbReference>
<name>A0AA37DH06_9FIRM</name>
<dbReference type="GeneID" id="86940296"/>
<evidence type="ECO:0000313" key="6">
    <source>
        <dbReference type="Proteomes" id="UP000018466"/>
    </source>
</evidence>
<keyword evidence="1" id="KW-0285">Flavoprotein</keyword>
<dbReference type="InterPro" id="IPR050097">
    <property type="entry name" value="Ferredoxin-NADP_redctase_2"/>
</dbReference>